<accession>A0ABW1UB11</accession>
<keyword evidence="7" id="KW-1185">Reference proteome</keyword>
<dbReference type="InterPro" id="IPR050575">
    <property type="entry name" value="BMC_shell"/>
</dbReference>
<protein>
    <submittedName>
        <fullName evidence="6">BMC domain-containing protein</fullName>
    </submittedName>
</protein>
<evidence type="ECO:0000256" key="2">
    <source>
        <dbReference type="ARBA" id="ARBA00024446"/>
    </source>
</evidence>
<feature type="compositionally biased region" description="Low complexity" evidence="4">
    <location>
        <begin position="104"/>
        <end position="143"/>
    </location>
</feature>
<gene>
    <name evidence="6" type="ORF">ACFP1M_11290</name>
</gene>
<dbReference type="EMBL" id="JBHSSO010000070">
    <property type="protein sequence ID" value="MFC6290757.1"/>
    <property type="molecule type" value="Genomic_DNA"/>
</dbReference>
<evidence type="ECO:0000313" key="7">
    <source>
        <dbReference type="Proteomes" id="UP001596258"/>
    </source>
</evidence>
<comment type="subcellular location">
    <subcellularLocation>
        <location evidence="1">Bacterial microcompartment</location>
    </subcellularLocation>
</comment>
<feature type="compositionally biased region" description="Basic residues" evidence="4">
    <location>
        <begin position="144"/>
        <end position="165"/>
    </location>
</feature>
<dbReference type="Proteomes" id="UP001596258">
    <property type="component" value="Unassembled WGS sequence"/>
</dbReference>
<dbReference type="PANTHER" id="PTHR33941">
    <property type="entry name" value="PROPANEDIOL UTILIZATION PROTEIN PDUA"/>
    <property type="match status" value="1"/>
</dbReference>
<comment type="caution">
    <text evidence="6">The sequence shown here is derived from an EMBL/GenBank/DDBJ whole genome shotgun (WGS) entry which is preliminary data.</text>
</comment>
<feature type="domain" description="BMC" evidence="5">
    <location>
        <begin position="3"/>
        <end position="85"/>
    </location>
</feature>
<evidence type="ECO:0000259" key="5">
    <source>
        <dbReference type="PROSITE" id="PS51930"/>
    </source>
</evidence>
<dbReference type="SUPFAM" id="SSF143414">
    <property type="entry name" value="CcmK-like"/>
    <property type="match status" value="1"/>
</dbReference>
<dbReference type="SMART" id="SM00877">
    <property type="entry name" value="BMC"/>
    <property type="match status" value="1"/>
</dbReference>
<evidence type="ECO:0000256" key="3">
    <source>
        <dbReference type="PROSITE-ProRule" id="PRU01278"/>
    </source>
</evidence>
<dbReference type="RefSeq" id="WP_125575070.1">
    <property type="nucleotide sequence ID" value="NZ_JBHSSO010000070.1"/>
</dbReference>
<dbReference type="PROSITE" id="PS51930">
    <property type="entry name" value="BMC_2"/>
    <property type="match status" value="1"/>
</dbReference>
<keyword evidence="2" id="KW-1283">Bacterial microcompartment</keyword>
<dbReference type="Pfam" id="PF00936">
    <property type="entry name" value="BMC"/>
    <property type="match status" value="1"/>
</dbReference>
<name>A0ABW1UB11_9LACO</name>
<dbReference type="PANTHER" id="PTHR33941:SF11">
    <property type="entry name" value="BACTERIAL MICROCOMPARTMENT SHELL PROTEIN PDUJ"/>
    <property type="match status" value="1"/>
</dbReference>
<evidence type="ECO:0000313" key="6">
    <source>
        <dbReference type="EMBL" id="MFC6290757.1"/>
    </source>
</evidence>
<dbReference type="InterPro" id="IPR044872">
    <property type="entry name" value="CcmK/CsoS1_BMC"/>
</dbReference>
<reference evidence="7" key="1">
    <citation type="journal article" date="2019" name="Int. J. Syst. Evol. Microbiol.">
        <title>The Global Catalogue of Microorganisms (GCM) 10K type strain sequencing project: providing services to taxonomists for standard genome sequencing and annotation.</title>
        <authorList>
            <consortium name="The Broad Institute Genomics Platform"/>
            <consortium name="The Broad Institute Genome Sequencing Center for Infectious Disease"/>
            <person name="Wu L."/>
            <person name="Ma J."/>
        </authorList>
    </citation>
    <scope>NUCLEOTIDE SEQUENCE [LARGE SCALE GENOMIC DNA]</scope>
    <source>
        <strain evidence="7">CCM 8893</strain>
    </source>
</reference>
<proteinExistence type="inferred from homology"/>
<sequence length="177" mass="18463">MESIGYVEVIGLSNAVIVADHMLKAASVSIKHIENAYGGYITVSVTGDVAAVEAAIEAGVADSRVNVVSTNVLANPAEGVPELGETDVFTQPATPKPQPKPKQPVKSAKSTTTQAAKTSQPAAKATQVPAVKAKTTPATTKPKPTAKKPTSRRKTSRRPANKRSTTKPTQPKDKPES</sequence>
<comment type="similarity">
    <text evidence="3">Belongs to the bacterial microcompartments protein family.</text>
</comment>
<dbReference type="Gene3D" id="3.30.70.1710">
    <property type="match status" value="1"/>
</dbReference>
<feature type="region of interest" description="Disordered" evidence="4">
    <location>
        <begin position="76"/>
        <end position="177"/>
    </location>
</feature>
<organism evidence="6 7">
    <name type="scientific">Levilactobacillus angrenensis</name>
    <dbReference type="NCBI Taxonomy" id="2486020"/>
    <lineage>
        <taxon>Bacteria</taxon>
        <taxon>Bacillati</taxon>
        <taxon>Bacillota</taxon>
        <taxon>Bacilli</taxon>
        <taxon>Lactobacillales</taxon>
        <taxon>Lactobacillaceae</taxon>
        <taxon>Levilactobacillus</taxon>
    </lineage>
</organism>
<dbReference type="InterPro" id="IPR037233">
    <property type="entry name" value="CcmK-like_sf"/>
</dbReference>
<evidence type="ECO:0000256" key="1">
    <source>
        <dbReference type="ARBA" id="ARBA00024322"/>
    </source>
</evidence>
<dbReference type="InterPro" id="IPR000249">
    <property type="entry name" value="BMC_dom"/>
</dbReference>
<evidence type="ECO:0000256" key="4">
    <source>
        <dbReference type="SAM" id="MobiDB-lite"/>
    </source>
</evidence>